<dbReference type="SUPFAM" id="SSF46458">
    <property type="entry name" value="Globin-like"/>
    <property type="match status" value="1"/>
</dbReference>
<dbReference type="InterPro" id="IPR001486">
    <property type="entry name" value="Hemoglobin_trunc"/>
</dbReference>
<dbReference type="InterPro" id="IPR012292">
    <property type="entry name" value="Globin/Proto"/>
</dbReference>
<dbReference type="Pfam" id="PF01152">
    <property type="entry name" value="Bac_globin"/>
    <property type="match status" value="1"/>
</dbReference>
<evidence type="ECO:0008006" key="7">
    <source>
        <dbReference type="Google" id="ProtNLM"/>
    </source>
</evidence>
<organism evidence="5 6">
    <name type="scientific">Prosthecobacter algae</name>
    <dbReference type="NCBI Taxonomy" id="1144682"/>
    <lineage>
        <taxon>Bacteria</taxon>
        <taxon>Pseudomonadati</taxon>
        <taxon>Verrucomicrobiota</taxon>
        <taxon>Verrucomicrobiia</taxon>
        <taxon>Verrucomicrobiales</taxon>
        <taxon>Verrucomicrobiaceae</taxon>
        <taxon>Prosthecobacter</taxon>
    </lineage>
</organism>
<dbReference type="CDD" id="cd08916">
    <property type="entry name" value="TrHb3_P"/>
    <property type="match status" value="1"/>
</dbReference>
<evidence type="ECO:0000313" key="5">
    <source>
        <dbReference type="EMBL" id="GAA5135827.1"/>
    </source>
</evidence>
<evidence type="ECO:0000256" key="3">
    <source>
        <dbReference type="ARBA" id="ARBA00022723"/>
    </source>
</evidence>
<evidence type="ECO:0000256" key="4">
    <source>
        <dbReference type="ARBA" id="ARBA00023004"/>
    </source>
</evidence>
<keyword evidence="2" id="KW-0349">Heme</keyword>
<name>A0ABP9NWI5_9BACT</name>
<dbReference type="Proteomes" id="UP001499852">
    <property type="component" value="Unassembled WGS sequence"/>
</dbReference>
<keyword evidence="1" id="KW-0813">Transport</keyword>
<dbReference type="Gene3D" id="1.10.490.10">
    <property type="entry name" value="Globins"/>
    <property type="match status" value="1"/>
</dbReference>
<sequence>MQSTSSHLPDLEGRAEIEQLVNAFYDRVRGDDVLGFIFSEVAHTDWAAHLPKMYAFWEQVIFRTGGYTGNPLAVHARLVPLTAMGRPQFDRWLQIFQSTVDSLFSGPNADHIKNCAADMAQVIHRRINPDADHSAHPVGLTPEQRARYAAAGQS</sequence>
<keyword evidence="4" id="KW-0408">Iron</keyword>
<keyword evidence="6" id="KW-1185">Reference proteome</keyword>
<keyword evidence="3" id="KW-0479">Metal-binding</keyword>
<evidence type="ECO:0000313" key="6">
    <source>
        <dbReference type="Proteomes" id="UP001499852"/>
    </source>
</evidence>
<evidence type="ECO:0000256" key="1">
    <source>
        <dbReference type="ARBA" id="ARBA00022448"/>
    </source>
</evidence>
<dbReference type="InterPro" id="IPR009050">
    <property type="entry name" value="Globin-like_sf"/>
</dbReference>
<protein>
    <recommendedName>
        <fullName evidence="7">Hemoglobin</fullName>
    </recommendedName>
</protein>
<proteinExistence type="predicted"/>
<gene>
    <name evidence="5" type="ORF">GCM10023213_09830</name>
</gene>
<evidence type="ECO:0000256" key="2">
    <source>
        <dbReference type="ARBA" id="ARBA00022617"/>
    </source>
</evidence>
<accession>A0ABP9NWI5</accession>
<comment type="caution">
    <text evidence="5">The sequence shown here is derived from an EMBL/GenBank/DDBJ whole genome shotgun (WGS) entry which is preliminary data.</text>
</comment>
<reference evidence="6" key="1">
    <citation type="journal article" date="2019" name="Int. J. Syst. Evol. Microbiol.">
        <title>The Global Catalogue of Microorganisms (GCM) 10K type strain sequencing project: providing services to taxonomists for standard genome sequencing and annotation.</title>
        <authorList>
            <consortium name="The Broad Institute Genomics Platform"/>
            <consortium name="The Broad Institute Genome Sequencing Center for Infectious Disease"/>
            <person name="Wu L."/>
            <person name="Ma J."/>
        </authorList>
    </citation>
    <scope>NUCLEOTIDE SEQUENCE [LARGE SCALE GENOMIC DNA]</scope>
    <source>
        <strain evidence="6">JCM 18053</strain>
    </source>
</reference>
<dbReference type="RefSeq" id="WP_345735254.1">
    <property type="nucleotide sequence ID" value="NZ_BAABIA010000002.1"/>
</dbReference>
<dbReference type="EMBL" id="BAABIA010000002">
    <property type="protein sequence ID" value="GAA5135827.1"/>
    <property type="molecule type" value="Genomic_DNA"/>
</dbReference>